<dbReference type="EMBL" id="JAGKHQ010000002">
    <property type="protein sequence ID" value="KAG7522221.1"/>
    <property type="molecule type" value="Genomic_DNA"/>
</dbReference>
<sequence>MKQYHTHFAAGLSQIGSPKALAADKKKGQKQFWFEKERLKNNHYEGQTCQNNILCKQVINLCKNTILNIIAASG</sequence>
<name>A0AAV6SXX2_SOLSE</name>
<dbReference type="AlphaFoldDB" id="A0AAV6SXX2"/>
<gene>
    <name evidence="1" type="ORF">JOB18_016462</name>
</gene>
<organism evidence="1 2">
    <name type="scientific">Solea senegalensis</name>
    <name type="common">Senegalese sole</name>
    <dbReference type="NCBI Taxonomy" id="28829"/>
    <lineage>
        <taxon>Eukaryota</taxon>
        <taxon>Metazoa</taxon>
        <taxon>Chordata</taxon>
        <taxon>Craniata</taxon>
        <taxon>Vertebrata</taxon>
        <taxon>Euteleostomi</taxon>
        <taxon>Actinopterygii</taxon>
        <taxon>Neopterygii</taxon>
        <taxon>Teleostei</taxon>
        <taxon>Neoteleostei</taxon>
        <taxon>Acanthomorphata</taxon>
        <taxon>Carangaria</taxon>
        <taxon>Pleuronectiformes</taxon>
        <taxon>Pleuronectoidei</taxon>
        <taxon>Soleidae</taxon>
        <taxon>Solea</taxon>
    </lineage>
</organism>
<evidence type="ECO:0000313" key="1">
    <source>
        <dbReference type="EMBL" id="KAG7522221.1"/>
    </source>
</evidence>
<reference evidence="1 2" key="1">
    <citation type="journal article" date="2021" name="Sci. Rep.">
        <title>Chromosome anchoring in Senegalese sole (Solea senegalensis) reveals sex-associated markers and genome rearrangements in flatfish.</title>
        <authorList>
            <person name="Guerrero-Cozar I."/>
            <person name="Gomez-Garrido J."/>
            <person name="Berbel C."/>
            <person name="Martinez-Blanch J.F."/>
            <person name="Alioto T."/>
            <person name="Claros M.G."/>
            <person name="Gagnaire P.A."/>
            <person name="Manchado M."/>
        </authorList>
    </citation>
    <scope>NUCLEOTIDE SEQUENCE [LARGE SCALE GENOMIC DNA]</scope>
    <source>
        <strain evidence="1">Sse05_10M</strain>
    </source>
</reference>
<comment type="caution">
    <text evidence="1">The sequence shown here is derived from an EMBL/GenBank/DDBJ whole genome shotgun (WGS) entry which is preliminary data.</text>
</comment>
<accession>A0AAV6SXX2</accession>
<protein>
    <submittedName>
        <fullName evidence="1">Uncharacterized protein</fullName>
    </submittedName>
</protein>
<evidence type="ECO:0000313" key="2">
    <source>
        <dbReference type="Proteomes" id="UP000693946"/>
    </source>
</evidence>
<dbReference type="Proteomes" id="UP000693946">
    <property type="component" value="Linkage Group LG10"/>
</dbReference>
<proteinExistence type="predicted"/>
<keyword evidence="2" id="KW-1185">Reference proteome</keyword>